<evidence type="ECO:0000313" key="2">
    <source>
        <dbReference type="EMBL" id="NWC14450.1"/>
    </source>
</evidence>
<keyword evidence="1" id="KW-0812">Transmembrane</keyword>
<reference evidence="2 3" key="1">
    <citation type="submission" date="2020-04" db="EMBL/GenBank/DDBJ databases">
        <title>Molecular characterization of pseudomonads from Agaricus bisporus reveal novel blotch 2 pathogens in Western Europe.</title>
        <authorList>
            <person name="Taparia T."/>
            <person name="Krijger M."/>
            <person name="Haynes E."/>
            <person name="Elpinstone J.G."/>
            <person name="Noble R."/>
            <person name="Van Der Wolf J."/>
        </authorList>
    </citation>
    <scope>NUCLEOTIDE SEQUENCE [LARGE SCALE GENOMIC DNA]</scope>
    <source>
        <strain evidence="2 3">IPO3738</strain>
    </source>
</reference>
<accession>A0A7Y7XYM4</accession>
<dbReference type="Proteomes" id="UP000517547">
    <property type="component" value="Unassembled WGS sequence"/>
</dbReference>
<evidence type="ECO:0000256" key="1">
    <source>
        <dbReference type="SAM" id="Phobius"/>
    </source>
</evidence>
<evidence type="ECO:0000313" key="3">
    <source>
        <dbReference type="Proteomes" id="UP000517547"/>
    </source>
</evidence>
<name>A0A7Y7XYM4_9PSED</name>
<dbReference type="EMBL" id="JACAQE010000003">
    <property type="protein sequence ID" value="NWC14450.1"/>
    <property type="molecule type" value="Genomic_DNA"/>
</dbReference>
<protein>
    <submittedName>
        <fullName evidence="2">Uncharacterized protein</fullName>
    </submittedName>
</protein>
<dbReference type="RefSeq" id="WP_017125414.1">
    <property type="nucleotide sequence ID" value="NZ_JACAQE010000003.1"/>
</dbReference>
<sequence>MIFGPDPSVIFLVFLLIALAALSAAGLLWVLVASLFAPTRDHLRRNPRRYAVLILVALVFAGLGGLMWRDFQRIDEEAESQRQALNPRLQADLQLGELHFPAGSQAHIGTLEALDWQGQPQAHGLQSLTSIELPGALDVLGLPVVALDFSWGSDNARVRLEHDRMVQGWSCAASAWVVFGHAADDRFRPSRWHFKECGLVPGMGVAGVDWPVGTVVSGDRSGWMLRAEDADNLSIDLDGLQLAALRMMLDAQRQPLAWQGQLAQSATLGDWRYVAGTRVRGDAGGAWLFSPSRAQDAVNLRTGEKVSLGRSILQRRGNEDSVSIKANAEVGVIDWLEITP</sequence>
<comment type="caution">
    <text evidence="2">The sequence shown here is derived from an EMBL/GenBank/DDBJ whole genome shotgun (WGS) entry which is preliminary data.</text>
</comment>
<keyword evidence="1" id="KW-1133">Transmembrane helix</keyword>
<proteinExistence type="predicted"/>
<gene>
    <name evidence="2" type="ORF">HX845_12385</name>
</gene>
<dbReference type="AlphaFoldDB" id="A0A7Y7XYM4"/>
<organism evidence="2 3">
    <name type="scientific">Pseudomonas gingeri</name>
    <dbReference type="NCBI Taxonomy" id="117681"/>
    <lineage>
        <taxon>Bacteria</taxon>
        <taxon>Pseudomonadati</taxon>
        <taxon>Pseudomonadota</taxon>
        <taxon>Gammaproteobacteria</taxon>
        <taxon>Pseudomonadales</taxon>
        <taxon>Pseudomonadaceae</taxon>
        <taxon>Pseudomonas</taxon>
    </lineage>
</organism>
<keyword evidence="1" id="KW-0472">Membrane</keyword>
<feature type="transmembrane region" description="Helical" evidence="1">
    <location>
        <begin position="12"/>
        <end position="38"/>
    </location>
</feature>
<feature type="transmembrane region" description="Helical" evidence="1">
    <location>
        <begin position="50"/>
        <end position="68"/>
    </location>
</feature>